<evidence type="ECO:0000313" key="2">
    <source>
        <dbReference type="Proteomes" id="UP000011713"/>
    </source>
</evidence>
<reference evidence="1" key="2">
    <citation type="submission" date="2015-06" db="UniProtKB">
        <authorList>
            <consortium name="EnsemblProtists"/>
        </authorList>
    </citation>
    <scope>IDENTIFICATION</scope>
    <source>
        <strain evidence="1">Emoy2</strain>
    </source>
</reference>
<proteinExistence type="predicted"/>
<organism evidence="1 2">
    <name type="scientific">Hyaloperonospora arabidopsidis (strain Emoy2)</name>
    <name type="common">Downy mildew agent</name>
    <name type="synonym">Peronospora arabidopsidis</name>
    <dbReference type="NCBI Taxonomy" id="559515"/>
    <lineage>
        <taxon>Eukaryota</taxon>
        <taxon>Sar</taxon>
        <taxon>Stramenopiles</taxon>
        <taxon>Oomycota</taxon>
        <taxon>Peronosporomycetes</taxon>
        <taxon>Peronosporales</taxon>
        <taxon>Peronosporaceae</taxon>
        <taxon>Hyaloperonospora</taxon>
    </lineage>
</organism>
<accession>M4BL22</accession>
<dbReference type="HOGENOM" id="CLU_1985880_0_0_1"/>
<keyword evidence="2" id="KW-1185">Reference proteome</keyword>
<dbReference type="EnsemblProtists" id="HpaT807107">
    <property type="protein sequence ID" value="HpaP807107"/>
    <property type="gene ID" value="HpaG807107"/>
</dbReference>
<sequence length="126" mass="14098">MKNMYPLHITAVSWTRLPSSAGRVRQIRSAISAAFAAVWKLTTFLRGLERLMPGRASVETPLRALCDDLDTTLKTLVGSLRNVTRNAEQNTREFSECLLLRVDFNQYYSTRTPVADSSCNSTNVAD</sequence>
<dbReference type="AlphaFoldDB" id="M4BL22"/>
<evidence type="ECO:0000313" key="1">
    <source>
        <dbReference type="EnsemblProtists" id="HpaP807107"/>
    </source>
</evidence>
<dbReference type="Proteomes" id="UP000011713">
    <property type="component" value="Unassembled WGS sequence"/>
</dbReference>
<reference evidence="2" key="1">
    <citation type="journal article" date="2010" name="Science">
        <title>Signatures of adaptation to obligate biotrophy in the Hyaloperonospora arabidopsidis genome.</title>
        <authorList>
            <person name="Baxter L."/>
            <person name="Tripathy S."/>
            <person name="Ishaque N."/>
            <person name="Boot N."/>
            <person name="Cabral A."/>
            <person name="Kemen E."/>
            <person name="Thines M."/>
            <person name="Ah-Fong A."/>
            <person name="Anderson R."/>
            <person name="Badejoko W."/>
            <person name="Bittner-Eddy P."/>
            <person name="Boore J.L."/>
            <person name="Chibucos M.C."/>
            <person name="Coates M."/>
            <person name="Dehal P."/>
            <person name="Delehaunty K."/>
            <person name="Dong S."/>
            <person name="Downton P."/>
            <person name="Dumas B."/>
            <person name="Fabro G."/>
            <person name="Fronick C."/>
            <person name="Fuerstenberg S.I."/>
            <person name="Fulton L."/>
            <person name="Gaulin E."/>
            <person name="Govers F."/>
            <person name="Hughes L."/>
            <person name="Humphray S."/>
            <person name="Jiang R.H."/>
            <person name="Judelson H."/>
            <person name="Kamoun S."/>
            <person name="Kyung K."/>
            <person name="Meijer H."/>
            <person name="Minx P."/>
            <person name="Morris P."/>
            <person name="Nelson J."/>
            <person name="Phuntumart V."/>
            <person name="Qutob D."/>
            <person name="Rehmany A."/>
            <person name="Rougon-Cardoso A."/>
            <person name="Ryden P."/>
            <person name="Torto-Alalibo T."/>
            <person name="Studholme D."/>
            <person name="Wang Y."/>
            <person name="Win J."/>
            <person name="Wood J."/>
            <person name="Clifton S.W."/>
            <person name="Rogers J."/>
            <person name="Van den Ackerveken G."/>
            <person name="Jones J.D."/>
            <person name="McDowell J.M."/>
            <person name="Beynon J."/>
            <person name="Tyler B.M."/>
        </authorList>
    </citation>
    <scope>NUCLEOTIDE SEQUENCE [LARGE SCALE GENOMIC DNA]</scope>
    <source>
        <strain evidence="2">Emoy2</strain>
    </source>
</reference>
<dbReference type="STRING" id="559515.M4BL22"/>
<protein>
    <submittedName>
        <fullName evidence="1">Uncharacterized protein</fullName>
    </submittedName>
</protein>
<dbReference type="VEuPathDB" id="FungiDB:HpaG807107"/>
<name>M4BL22_HYAAE</name>
<dbReference type="EMBL" id="JH598368">
    <property type="status" value="NOT_ANNOTATED_CDS"/>
    <property type="molecule type" value="Genomic_DNA"/>
</dbReference>
<dbReference type="InParanoid" id="M4BL22"/>